<reference evidence="1" key="1">
    <citation type="submission" date="2018-05" db="EMBL/GenBank/DDBJ databases">
        <authorList>
            <person name="Lanie J.A."/>
            <person name="Ng W.-L."/>
            <person name="Kazmierczak K.M."/>
            <person name="Andrzejewski T.M."/>
            <person name="Davidsen T.M."/>
            <person name="Wayne K.J."/>
            <person name="Tettelin H."/>
            <person name="Glass J.I."/>
            <person name="Rusch D."/>
            <person name="Podicherti R."/>
            <person name="Tsui H.-C.T."/>
            <person name="Winkler M.E."/>
        </authorList>
    </citation>
    <scope>NUCLEOTIDE SEQUENCE</scope>
</reference>
<sequence>GIALVACSLSGEGLLSKGAIFTSLFSSNEPDEDLDTLFEDEILL</sequence>
<dbReference type="AlphaFoldDB" id="A0A383F2N9"/>
<feature type="non-terminal residue" evidence="1">
    <location>
        <position position="1"/>
    </location>
</feature>
<evidence type="ECO:0000313" key="1">
    <source>
        <dbReference type="EMBL" id="SVE62695.1"/>
    </source>
</evidence>
<organism evidence="1">
    <name type="scientific">marine metagenome</name>
    <dbReference type="NCBI Taxonomy" id="408172"/>
    <lineage>
        <taxon>unclassified sequences</taxon>
        <taxon>metagenomes</taxon>
        <taxon>ecological metagenomes</taxon>
    </lineage>
</organism>
<dbReference type="EMBL" id="UINC01230532">
    <property type="protein sequence ID" value="SVE62695.1"/>
    <property type="molecule type" value="Genomic_DNA"/>
</dbReference>
<accession>A0A383F2N9</accession>
<name>A0A383F2N9_9ZZZZ</name>
<protein>
    <submittedName>
        <fullName evidence="1">Uncharacterized protein</fullName>
    </submittedName>
</protein>
<proteinExistence type="predicted"/>
<gene>
    <name evidence="1" type="ORF">METZ01_LOCUS515549</name>
</gene>